<dbReference type="EMBL" id="JAFFZM010000022">
    <property type="protein sequence ID" value="MBO8202252.1"/>
    <property type="molecule type" value="Genomic_DNA"/>
</dbReference>
<evidence type="ECO:0000313" key="2">
    <source>
        <dbReference type="Proteomes" id="UP000721954"/>
    </source>
</evidence>
<accession>A0ABS3Y543</accession>
<reference evidence="1 2" key="1">
    <citation type="submission" date="2021-02" db="EMBL/GenBank/DDBJ databases">
        <title>Streptomyces spirodelae sp. nov., isolated from duckweed.</title>
        <authorList>
            <person name="Saimee Y."/>
            <person name="Duangmal K."/>
        </authorList>
    </citation>
    <scope>NUCLEOTIDE SEQUENCE [LARGE SCALE GENOMIC DNA]</scope>
    <source>
        <strain evidence="1 2">DSM 42105</strain>
    </source>
</reference>
<dbReference type="GeneID" id="96262624"/>
<proteinExistence type="predicted"/>
<name>A0ABS3Y543_9ACTN</name>
<protein>
    <submittedName>
        <fullName evidence="1">Uncharacterized protein</fullName>
    </submittedName>
</protein>
<evidence type="ECO:0000313" key="1">
    <source>
        <dbReference type="EMBL" id="MBO8202252.1"/>
    </source>
</evidence>
<dbReference type="RefSeq" id="WP_209213808.1">
    <property type="nucleotide sequence ID" value="NZ_JAFFZM010000022.1"/>
</dbReference>
<comment type="caution">
    <text evidence="1">The sequence shown here is derived from an EMBL/GenBank/DDBJ whole genome shotgun (WGS) entry which is preliminary data.</text>
</comment>
<keyword evidence="2" id="KW-1185">Reference proteome</keyword>
<dbReference type="InterPro" id="IPR036188">
    <property type="entry name" value="FAD/NAD-bd_sf"/>
</dbReference>
<dbReference type="SUPFAM" id="SSF51905">
    <property type="entry name" value="FAD/NAD(P)-binding domain"/>
    <property type="match status" value="1"/>
</dbReference>
<sequence>MTVHTGTRVTALTEDGPNGPRVRATLDTSTGPRELVCDHVVALTGYSGDATLHRQLQIHECYATAAPMNLSATLLGAAGGDCLAQPSAGLDTLRNPEPDYYILGAKSYGRLNTFLLRTGYEQVGEVLAPHAPAPSHALRPQGT</sequence>
<gene>
    <name evidence="1" type="ORF">JW613_28785</name>
</gene>
<dbReference type="Proteomes" id="UP000721954">
    <property type="component" value="Unassembled WGS sequence"/>
</dbReference>
<organism evidence="1 2">
    <name type="scientific">Streptomyces smyrnaeus</name>
    <dbReference type="NCBI Taxonomy" id="1387713"/>
    <lineage>
        <taxon>Bacteria</taxon>
        <taxon>Bacillati</taxon>
        <taxon>Actinomycetota</taxon>
        <taxon>Actinomycetes</taxon>
        <taxon>Kitasatosporales</taxon>
        <taxon>Streptomycetaceae</taxon>
        <taxon>Streptomyces</taxon>
    </lineage>
</organism>